<sequence length="66" mass="7003">MLRPAVLLDEVKPCHHDEALGELQSLQGFTSRAEGVTSGVVPVLSFGQEGSPIPISILDSHKVLPV</sequence>
<gene>
    <name evidence="1" type="ORF">MLD38_021638</name>
</gene>
<reference evidence="2" key="1">
    <citation type="journal article" date="2023" name="Front. Plant Sci.">
        <title>Chromosomal-level genome assembly of Melastoma candidum provides insights into trichome evolution.</title>
        <authorList>
            <person name="Zhong Y."/>
            <person name="Wu W."/>
            <person name="Sun C."/>
            <person name="Zou P."/>
            <person name="Liu Y."/>
            <person name="Dai S."/>
            <person name="Zhou R."/>
        </authorList>
    </citation>
    <scope>NUCLEOTIDE SEQUENCE [LARGE SCALE GENOMIC DNA]</scope>
</reference>
<organism evidence="1 2">
    <name type="scientific">Melastoma candidum</name>
    <dbReference type="NCBI Taxonomy" id="119954"/>
    <lineage>
        <taxon>Eukaryota</taxon>
        <taxon>Viridiplantae</taxon>
        <taxon>Streptophyta</taxon>
        <taxon>Embryophyta</taxon>
        <taxon>Tracheophyta</taxon>
        <taxon>Spermatophyta</taxon>
        <taxon>Magnoliopsida</taxon>
        <taxon>eudicotyledons</taxon>
        <taxon>Gunneridae</taxon>
        <taxon>Pentapetalae</taxon>
        <taxon>rosids</taxon>
        <taxon>malvids</taxon>
        <taxon>Myrtales</taxon>
        <taxon>Melastomataceae</taxon>
        <taxon>Melastomatoideae</taxon>
        <taxon>Melastomateae</taxon>
        <taxon>Melastoma</taxon>
    </lineage>
</organism>
<evidence type="ECO:0000313" key="1">
    <source>
        <dbReference type="EMBL" id="KAI4365674.1"/>
    </source>
</evidence>
<dbReference type="Proteomes" id="UP001057402">
    <property type="component" value="Chromosome 6"/>
</dbReference>
<proteinExistence type="predicted"/>
<accession>A0ACB9QKK7</accession>
<protein>
    <submittedName>
        <fullName evidence="1">Uncharacterized protein</fullName>
    </submittedName>
</protein>
<comment type="caution">
    <text evidence="1">The sequence shown here is derived from an EMBL/GenBank/DDBJ whole genome shotgun (WGS) entry which is preliminary data.</text>
</comment>
<name>A0ACB9QKK7_9MYRT</name>
<evidence type="ECO:0000313" key="2">
    <source>
        <dbReference type="Proteomes" id="UP001057402"/>
    </source>
</evidence>
<keyword evidence="2" id="KW-1185">Reference proteome</keyword>
<dbReference type="EMBL" id="CM042885">
    <property type="protein sequence ID" value="KAI4365674.1"/>
    <property type="molecule type" value="Genomic_DNA"/>
</dbReference>